<dbReference type="RefSeq" id="WP_052654793.1">
    <property type="nucleotide sequence ID" value="NZ_CP011520.2"/>
</dbReference>
<dbReference type="KEGG" id="pox:MB84_30460"/>
<accession>A0A0G3IIY5</accession>
<dbReference type="GO" id="GO:0006355">
    <property type="term" value="P:regulation of DNA-templated transcription"/>
    <property type="evidence" value="ECO:0007669"/>
    <property type="project" value="InterPro"/>
</dbReference>
<dbReference type="OrthoDB" id="5298181at2"/>
<reference evidence="2" key="1">
    <citation type="submission" date="2016-06" db="EMBL/GenBank/DDBJ databases">
        <title>Pandoraea oxalativorans DSM 23570 Genome Sequencing.</title>
        <authorList>
            <person name="Ee R."/>
            <person name="Lim Y.-L."/>
            <person name="Yong D."/>
            <person name="Yin W.-F."/>
            <person name="Chan K.-G."/>
        </authorList>
    </citation>
    <scope>NUCLEOTIDE SEQUENCE</scope>
    <source>
        <strain evidence="2">DSM 23570</strain>
        <plasmid evidence="2">pPO70-3</plasmid>
    </source>
</reference>
<dbReference type="Gene3D" id="1.10.1220.10">
    <property type="entry name" value="Met repressor-like"/>
    <property type="match status" value="1"/>
</dbReference>
<dbReference type="PATRIC" id="fig|573737.6.peg.6170"/>
<sequence length="90" mass="10595">MATSLKIDDSLKGRVHQLATQRRRSPHWIMLEAIQQYVEREEARESFKQEALASWAAYQETGRHLTGQEVRTWLNTWGTEHETTVPECRK</sequence>
<evidence type="ECO:0000259" key="1">
    <source>
        <dbReference type="Pfam" id="PF01402"/>
    </source>
</evidence>
<evidence type="ECO:0000313" key="3">
    <source>
        <dbReference type="Proteomes" id="UP000035050"/>
    </source>
</evidence>
<organism evidence="2 3">
    <name type="scientific">Pandoraea oxalativorans</name>
    <dbReference type="NCBI Taxonomy" id="573737"/>
    <lineage>
        <taxon>Bacteria</taxon>
        <taxon>Pseudomonadati</taxon>
        <taxon>Pseudomonadota</taxon>
        <taxon>Betaproteobacteria</taxon>
        <taxon>Burkholderiales</taxon>
        <taxon>Burkholderiaceae</taxon>
        <taxon>Pandoraea</taxon>
    </lineage>
</organism>
<dbReference type="InterPro" id="IPR010985">
    <property type="entry name" value="Ribbon_hlx_hlx"/>
</dbReference>
<geneLocation type="plasmid" evidence="2 3">
    <name>pPO70-3</name>
</geneLocation>
<dbReference type="Pfam" id="PF01402">
    <property type="entry name" value="RHH_1"/>
    <property type="match status" value="1"/>
</dbReference>
<dbReference type="SUPFAM" id="SSF47598">
    <property type="entry name" value="Ribbon-helix-helix"/>
    <property type="match status" value="1"/>
</dbReference>
<dbReference type="InterPro" id="IPR013321">
    <property type="entry name" value="Arc_rbn_hlx_hlx"/>
</dbReference>
<keyword evidence="2" id="KW-0614">Plasmid</keyword>
<gene>
    <name evidence="2" type="ORF">MB84_30460</name>
</gene>
<feature type="domain" description="Ribbon-helix-helix protein CopG" evidence="1">
    <location>
        <begin position="2"/>
        <end position="41"/>
    </location>
</feature>
<protein>
    <submittedName>
        <fullName evidence="2">CopG family transcriptional regulator</fullName>
    </submittedName>
</protein>
<evidence type="ECO:0000313" key="2">
    <source>
        <dbReference type="EMBL" id="AKK25060.1"/>
    </source>
</evidence>
<dbReference type="Proteomes" id="UP000035050">
    <property type="component" value="Plasmid pPO70-3"/>
</dbReference>
<keyword evidence="3" id="KW-1185">Reference proteome</keyword>
<dbReference type="EMBL" id="CP011520">
    <property type="protein sequence ID" value="AKK25060.1"/>
    <property type="molecule type" value="Genomic_DNA"/>
</dbReference>
<proteinExistence type="predicted"/>
<dbReference type="AlphaFoldDB" id="A0A0G3IIY5"/>
<name>A0A0G3IIY5_9BURK</name>
<dbReference type="CDD" id="cd22233">
    <property type="entry name" value="RHH_CopAso-like"/>
    <property type="match status" value="1"/>
</dbReference>
<dbReference type="InterPro" id="IPR002145">
    <property type="entry name" value="CopG"/>
</dbReference>